<evidence type="ECO:0008006" key="3">
    <source>
        <dbReference type="Google" id="ProtNLM"/>
    </source>
</evidence>
<dbReference type="SUPFAM" id="SSF50475">
    <property type="entry name" value="FMN-binding split barrel"/>
    <property type="match status" value="1"/>
</dbReference>
<evidence type="ECO:0000313" key="2">
    <source>
        <dbReference type="Proteomes" id="UP000515703"/>
    </source>
</evidence>
<sequence>MSRYEEGLAIIEERCGNGKDNVISLSTIAIEPNADGNPCPYVRDVDAFYENGVFYTTTWAKSTKMKQIAQNPEVAFAVCYEWFSGNGIGENLGWVLDPKNAELRPKLRKAFANWYDDANNEKDEDCIILAIRITRATVLKDHGAVRYYMDFVNGVETEEGKIK</sequence>
<proteinExistence type="predicted"/>
<protein>
    <recommendedName>
        <fullName evidence="3">Pyridoxamine 5'-phosphate oxidase family protein</fullName>
    </recommendedName>
</protein>
<dbReference type="Gene3D" id="2.30.110.10">
    <property type="entry name" value="Electron Transport, Fmn-binding Protein, Chain A"/>
    <property type="match status" value="1"/>
</dbReference>
<organism evidence="1 2">
    <name type="scientific">Anaerocolumna chitinilytica</name>
    <dbReference type="NCBI Taxonomy" id="1727145"/>
    <lineage>
        <taxon>Bacteria</taxon>
        <taxon>Bacillati</taxon>
        <taxon>Bacillota</taxon>
        <taxon>Clostridia</taxon>
        <taxon>Lachnospirales</taxon>
        <taxon>Lachnospiraceae</taxon>
        <taxon>Anaerocolumna</taxon>
    </lineage>
</organism>
<keyword evidence="2" id="KW-1185">Reference proteome</keyword>
<dbReference type="EMBL" id="AP023368">
    <property type="protein sequence ID" value="BCJ98564.1"/>
    <property type="molecule type" value="Genomic_DNA"/>
</dbReference>
<dbReference type="KEGG" id="acht:bsdcttw_16050"/>
<name>A0A7I8DML4_9FIRM</name>
<dbReference type="AlphaFoldDB" id="A0A7I8DML4"/>
<dbReference type="RefSeq" id="WP_185258883.1">
    <property type="nucleotide sequence ID" value="NZ_AP023368.1"/>
</dbReference>
<gene>
    <name evidence="1" type="ORF">bsdcttw_16050</name>
</gene>
<dbReference type="InterPro" id="IPR012349">
    <property type="entry name" value="Split_barrel_FMN-bd"/>
</dbReference>
<reference evidence="1 2" key="2">
    <citation type="submission" date="2020-08" db="EMBL/GenBank/DDBJ databases">
        <authorList>
            <person name="Ueki A."/>
            <person name="Tonouchi A."/>
        </authorList>
    </citation>
    <scope>NUCLEOTIDE SEQUENCE [LARGE SCALE GENOMIC DNA]</scope>
    <source>
        <strain evidence="1 2">CTTW</strain>
    </source>
</reference>
<dbReference type="Proteomes" id="UP000515703">
    <property type="component" value="Chromosome"/>
</dbReference>
<accession>A0A7I8DML4</accession>
<reference evidence="1 2" key="1">
    <citation type="submission" date="2020-08" db="EMBL/GenBank/DDBJ databases">
        <title>Draft genome sequencing of an Anaerocolumna strain isolated from anoxic soil subjected to BSD treatment.</title>
        <authorList>
            <person name="Uek A."/>
            <person name="Tonouchi A."/>
        </authorList>
    </citation>
    <scope>NUCLEOTIDE SEQUENCE [LARGE SCALE GENOMIC DNA]</scope>
    <source>
        <strain evidence="1 2">CTTW</strain>
    </source>
</reference>
<evidence type="ECO:0000313" key="1">
    <source>
        <dbReference type="EMBL" id="BCJ98564.1"/>
    </source>
</evidence>